<keyword evidence="3" id="KW-1185">Reference proteome</keyword>
<proteinExistence type="predicted"/>
<gene>
    <name evidence="2" type="ORF">DFP72DRAFT_745496</name>
</gene>
<feature type="region of interest" description="Disordered" evidence="1">
    <location>
        <begin position="114"/>
        <end position="135"/>
    </location>
</feature>
<evidence type="ECO:0000256" key="1">
    <source>
        <dbReference type="SAM" id="MobiDB-lite"/>
    </source>
</evidence>
<reference evidence="2 3" key="1">
    <citation type="submission" date="2020-07" db="EMBL/GenBank/DDBJ databases">
        <title>Comparative genomics of pyrophilous fungi reveals a link between fire events and developmental genes.</title>
        <authorList>
            <consortium name="DOE Joint Genome Institute"/>
            <person name="Steindorff A.S."/>
            <person name="Carver A."/>
            <person name="Calhoun S."/>
            <person name="Stillman K."/>
            <person name="Liu H."/>
            <person name="Lipzen A."/>
            <person name="Pangilinan J."/>
            <person name="Labutti K."/>
            <person name="Bruns T.D."/>
            <person name="Grigoriev I.V."/>
        </authorList>
    </citation>
    <scope>NUCLEOTIDE SEQUENCE [LARGE SCALE GENOMIC DNA]</scope>
    <source>
        <strain evidence="2 3">CBS 144469</strain>
    </source>
</reference>
<protein>
    <submittedName>
        <fullName evidence="2">Uncharacterized protein</fullName>
    </submittedName>
</protein>
<name>A0A8H6LU14_9AGAR</name>
<sequence>RKRPAETVNTEISGKRVRKATQDAPEWVKQYKTYLLENIEDEQWARCIDLWFKFEVECQKPGTGNTRFSSLSKRPVTIVKWFKSKSLVDPKVPDVGQYASEWIEWWKEVQPKERREGPWATGESGNTTPSFEWMKKPGNSPGGLIAMVVGLRWWAKAENTEVGWGEAVATLSACL</sequence>
<accession>A0A8H6LU14</accession>
<dbReference type="AlphaFoldDB" id="A0A8H6LU14"/>
<comment type="caution">
    <text evidence="2">The sequence shown here is derived from an EMBL/GenBank/DDBJ whole genome shotgun (WGS) entry which is preliminary data.</text>
</comment>
<dbReference type="EMBL" id="JACGCI010000135">
    <property type="protein sequence ID" value="KAF6743808.1"/>
    <property type="molecule type" value="Genomic_DNA"/>
</dbReference>
<dbReference type="OrthoDB" id="2803783at2759"/>
<organism evidence="2 3">
    <name type="scientific">Ephemerocybe angulata</name>
    <dbReference type="NCBI Taxonomy" id="980116"/>
    <lineage>
        <taxon>Eukaryota</taxon>
        <taxon>Fungi</taxon>
        <taxon>Dikarya</taxon>
        <taxon>Basidiomycota</taxon>
        <taxon>Agaricomycotina</taxon>
        <taxon>Agaricomycetes</taxon>
        <taxon>Agaricomycetidae</taxon>
        <taxon>Agaricales</taxon>
        <taxon>Agaricineae</taxon>
        <taxon>Psathyrellaceae</taxon>
        <taxon>Ephemerocybe</taxon>
    </lineage>
</organism>
<evidence type="ECO:0000313" key="2">
    <source>
        <dbReference type="EMBL" id="KAF6743808.1"/>
    </source>
</evidence>
<dbReference type="Proteomes" id="UP000521943">
    <property type="component" value="Unassembled WGS sequence"/>
</dbReference>
<feature type="non-terminal residue" evidence="2">
    <location>
        <position position="1"/>
    </location>
</feature>
<feature type="non-terminal residue" evidence="2">
    <location>
        <position position="175"/>
    </location>
</feature>
<evidence type="ECO:0000313" key="3">
    <source>
        <dbReference type="Proteomes" id="UP000521943"/>
    </source>
</evidence>